<gene>
    <name evidence="3" type="ORF">OFLC_LOCUS3458</name>
</gene>
<dbReference type="InterPro" id="IPR050865">
    <property type="entry name" value="BEACH_Domain"/>
</dbReference>
<name>A0A183H7J7_9BILA</name>
<feature type="domain" description="DUF4704" evidence="2">
    <location>
        <begin position="7"/>
        <end position="286"/>
    </location>
</feature>
<dbReference type="PANTHER" id="PTHR13743">
    <property type="entry name" value="BEIGE/BEACH-RELATED"/>
    <property type="match status" value="1"/>
</dbReference>
<dbReference type="Proteomes" id="UP000267606">
    <property type="component" value="Unassembled WGS sequence"/>
</dbReference>
<dbReference type="Pfam" id="PF15787">
    <property type="entry name" value="DUF4704"/>
    <property type="match status" value="1"/>
</dbReference>
<evidence type="ECO:0000256" key="1">
    <source>
        <dbReference type="SAM" id="MobiDB-lite"/>
    </source>
</evidence>
<dbReference type="GO" id="GO:0019901">
    <property type="term" value="F:protein kinase binding"/>
    <property type="evidence" value="ECO:0007669"/>
    <property type="project" value="TreeGrafter"/>
</dbReference>
<evidence type="ECO:0000313" key="4">
    <source>
        <dbReference type="Proteomes" id="UP000267606"/>
    </source>
</evidence>
<dbReference type="GO" id="GO:0005829">
    <property type="term" value="C:cytosol"/>
    <property type="evidence" value="ECO:0007669"/>
    <property type="project" value="TreeGrafter"/>
</dbReference>
<reference evidence="5" key="1">
    <citation type="submission" date="2016-06" db="UniProtKB">
        <authorList>
            <consortium name="WormBaseParasite"/>
        </authorList>
    </citation>
    <scope>IDENTIFICATION</scope>
</reference>
<reference evidence="3 4" key="2">
    <citation type="submission" date="2018-11" db="EMBL/GenBank/DDBJ databases">
        <authorList>
            <consortium name="Pathogen Informatics"/>
        </authorList>
    </citation>
    <scope>NUCLEOTIDE SEQUENCE [LARGE SCALE GENOMIC DNA]</scope>
</reference>
<dbReference type="WBParaSite" id="OFLC_0000345801-mRNA-1">
    <property type="protein sequence ID" value="OFLC_0000345801-mRNA-1"/>
    <property type="gene ID" value="OFLC_0000345801"/>
</dbReference>
<evidence type="ECO:0000313" key="5">
    <source>
        <dbReference type="WBParaSite" id="OFLC_0000345801-mRNA-1"/>
    </source>
</evidence>
<evidence type="ECO:0000313" key="3">
    <source>
        <dbReference type="EMBL" id="VDO36557.1"/>
    </source>
</evidence>
<organism evidence="5">
    <name type="scientific">Onchocerca flexuosa</name>
    <dbReference type="NCBI Taxonomy" id="387005"/>
    <lineage>
        <taxon>Eukaryota</taxon>
        <taxon>Metazoa</taxon>
        <taxon>Ecdysozoa</taxon>
        <taxon>Nematoda</taxon>
        <taxon>Chromadorea</taxon>
        <taxon>Rhabditida</taxon>
        <taxon>Spirurina</taxon>
        <taxon>Spiruromorpha</taxon>
        <taxon>Filarioidea</taxon>
        <taxon>Onchocercidae</taxon>
        <taxon>Onchocerca</taxon>
    </lineage>
</organism>
<dbReference type="EMBL" id="UZAJ01002312">
    <property type="protein sequence ID" value="VDO36557.1"/>
    <property type="molecule type" value="Genomic_DNA"/>
</dbReference>
<feature type="region of interest" description="Disordered" evidence="1">
    <location>
        <begin position="644"/>
        <end position="665"/>
    </location>
</feature>
<proteinExistence type="predicted"/>
<dbReference type="InterPro" id="IPR031570">
    <property type="entry name" value="NBEA/BDCP_DUF4704"/>
</dbReference>
<dbReference type="GO" id="GO:0008104">
    <property type="term" value="P:intracellular protein localization"/>
    <property type="evidence" value="ECO:0007669"/>
    <property type="project" value="TreeGrafter"/>
</dbReference>
<accession>A0A183H7J7</accession>
<dbReference type="PANTHER" id="PTHR13743:SF162">
    <property type="entry name" value="NEUROBEACHIN"/>
    <property type="match status" value="1"/>
</dbReference>
<evidence type="ECO:0000259" key="2">
    <source>
        <dbReference type="Pfam" id="PF15787"/>
    </source>
</evidence>
<protein>
    <submittedName>
        <fullName evidence="5">DUF4704 domain-containing protein</fullName>
    </submittedName>
</protein>
<dbReference type="GO" id="GO:0016020">
    <property type="term" value="C:membrane"/>
    <property type="evidence" value="ECO:0007669"/>
    <property type="project" value="TreeGrafter"/>
</dbReference>
<sequence length="818" mass="92902">MFIFIYRTEVVTIRAHMLTFISRLICMPDPKESGTMNRDSEFNALLNFVATVNEDDNLYDVLTLTTRLLSEKPAAMVPAFDRKKGLAVVFKLINSANELIRIPALKIFGYFLCRSTLKRKMDSVNSLNLLSLITDRLLLNSSHLTLATYNALFEILTEQMTPTINYMTHASITDVMRFENPAMLKVITNLITQSENNLELMKVKRIFLEDLLHMCERSRDNRRTILQMSVWQEWLISMTYIFPKNEDEAAISELVYRVFAQLLFHAVYLEYGGWRVWVDTLAIAHSKVSWERHQAKFHKSGERETDVIFNLVQNLISSVARTVDGLVDEVGRKDESKILADQPSSIYRTPEFCWSDVHLRLLDDLLISIENTVKEWKKSTTAILDIVNSNENSVFVANCVHVLSQLIDSLVMACGGLLPLLAAATSPNSELEIMDSTNQSLAIGHAARLLARFVVLADVFIFASGINLNDLEQEKNMPSGGILRQTLRLVSTMAVRNILACRIKTSCDKMLGMDAMQILRTQQIAEFVSNALDVRGKEGIMDPEHLVQEIDLQRLRGVIYRDIVGSFSIAFILISFYQHILRVLRYKFCSPCVLEENRQAQFLALAVTYLLSVLMVSRYRDILEPPSTPSPFFDTTITCGTNKDDGSGLRQVDEESRVEENGELSEHRDGIVDRSAFIEEESSVSPEKSKRNELQSNIYRQDHLDTFNVGISINDSSLANRQLETGERRAYLTTKLQKALETTAPLLREILTDFRSYLQKTLLGTHGQEIMNDAKVMETMKNQAGSVIELVMLLCSQEWQTSLQKHAGLAFIELVNEV</sequence>
<keyword evidence="4" id="KW-1185">Reference proteome</keyword>
<dbReference type="STRING" id="387005.A0A183H7J7"/>
<dbReference type="AlphaFoldDB" id="A0A183H7J7"/>